<dbReference type="OrthoDB" id="1872570at2759"/>
<feature type="signal peptide" evidence="2">
    <location>
        <begin position="1"/>
        <end position="26"/>
    </location>
</feature>
<dbReference type="STRING" id="35608.A0A2U1KP98"/>
<dbReference type="SMART" id="SM00452">
    <property type="entry name" value="STI"/>
    <property type="match status" value="1"/>
</dbReference>
<name>A0A2U1KP98_ARTAN</name>
<sequence>MKPSLFFAPFLLFMLTTQSFYSSVTAATIDDFVYDIAGKKVVNGGVPYYIGPVEWAKGGGVKLINKKCPLNAIQDPKEVTKGDSFLFVLNAYNQTFLRLSYPLGVQLSKKSANQNGKCKGMTYLKIDDAQAKPPSNLVTSDGLFERAVSCFQFVEYPKPTSAKVKSYLLQLCPTFCGAGPDGCFNVSTYVDNGTRYLASRGTPLEIVFKKASA</sequence>
<keyword evidence="4" id="KW-1185">Reference proteome</keyword>
<evidence type="ECO:0000313" key="4">
    <source>
        <dbReference type="Proteomes" id="UP000245207"/>
    </source>
</evidence>
<dbReference type="PANTHER" id="PTHR33107:SF88">
    <property type="entry name" value="PROTEINASE INHIBITOR I3"/>
    <property type="match status" value="1"/>
</dbReference>
<dbReference type="InterPro" id="IPR056368">
    <property type="entry name" value="KTI1"/>
</dbReference>
<evidence type="ECO:0000256" key="1">
    <source>
        <dbReference type="ARBA" id="ARBA00005440"/>
    </source>
</evidence>
<evidence type="ECO:0000313" key="3">
    <source>
        <dbReference type="EMBL" id="PWA38590.1"/>
    </source>
</evidence>
<dbReference type="EMBL" id="PKPP01015483">
    <property type="protein sequence ID" value="PWA38590.1"/>
    <property type="molecule type" value="Genomic_DNA"/>
</dbReference>
<dbReference type="AlphaFoldDB" id="A0A2U1KP98"/>
<organism evidence="3 4">
    <name type="scientific">Artemisia annua</name>
    <name type="common">Sweet wormwood</name>
    <dbReference type="NCBI Taxonomy" id="35608"/>
    <lineage>
        <taxon>Eukaryota</taxon>
        <taxon>Viridiplantae</taxon>
        <taxon>Streptophyta</taxon>
        <taxon>Embryophyta</taxon>
        <taxon>Tracheophyta</taxon>
        <taxon>Spermatophyta</taxon>
        <taxon>Magnoliopsida</taxon>
        <taxon>eudicotyledons</taxon>
        <taxon>Gunneridae</taxon>
        <taxon>Pentapetalae</taxon>
        <taxon>asterids</taxon>
        <taxon>campanulids</taxon>
        <taxon>Asterales</taxon>
        <taxon>Asteraceae</taxon>
        <taxon>Asteroideae</taxon>
        <taxon>Anthemideae</taxon>
        <taxon>Artemisiinae</taxon>
        <taxon>Artemisia</taxon>
    </lineage>
</organism>
<dbReference type="SUPFAM" id="SSF50386">
    <property type="entry name" value="STI-like"/>
    <property type="match status" value="1"/>
</dbReference>
<dbReference type="InterPro" id="IPR011065">
    <property type="entry name" value="Kunitz_inhibitor_STI-like_sf"/>
</dbReference>
<evidence type="ECO:0000256" key="2">
    <source>
        <dbReference type="SAM" id="SignalP"/>
    </source>
</evidence>
<dbReference type="Proteomes" id="UP000245207">
    <property type="component" value="Unassembled WGS sequence"/>
</dbReference>
<comment type="similarity">
    <text evidence="1">Belongs to the protease inhibitor I3 (leguminous Kunitz-type inhibitor) family.</text>
</comment>
<keyword evidence="2" id="KW-0732">Signal</keyword>
<feature type="chain" id="PRO_5015687796" evidence="2">
    <location>
        <begin position="27"/>
        <end position="213"/>
    </location>
</feature>
<protein>
    <submittedName>
        <fullName evidence="3">Miraculin</fullName>
    </submittedName>
</protein>
<dbReference type="Gene3D" id="2.80.10.50">
    <property type="match status" value="1"/>
</dbReference>
<dbReference type="InterPro" id="IPR002160">
    <property type="entry name" value="Prot_inh_Kunz-lg"/>
</dbReference>
<reference evidence="3 4" key="1">
    <citation type="journal article" date="2018" name="Mol. Plant">
        <title>The genome of Artemisia annua provides insight into the evolution of Asteraceae family and artemisinin biosynthesis.</title>
        <authorList>
            <person name="Shen Q."/>
            <person name="Zhang L."/>
            <person name="Liao Z."/>
            <person name="Wang S."/>
            <person name="Yan T."/>
            <person name="Shi P."/>
            <person name="Liu M."/>
            <person name="Fu X."/>
            <person name="Pan Q."/>
            <person name="Wang Y."/>
            <person name="Lv Z."/>
            <person name="Lu X."/>
            <person name="Zhang F."/>
            <person name="Jiang W."/>
            <person name="Ma Y."/>
            <person name="Chen M."/>
            <person name="Hao X."/>
            <person name="Li L."/>
            <person name="Tang Y."/>
            <person name="Lv G."/>
            <person name="Zhou Y."/>
            <person name="Sun X."/>
            <person name="Brodelius P.E."/>
            <person name="Rose J.K.C."/>
            <person name="Tang K."/>
        </authorList>
    </citation>
    <scope>NUCLEOTIDE SEQUENCE [LARGE SCALE GENOMIC DNA]</scope>
    <source>
        <strain evidence="4">cv. Huhao1</strain>
        <tissue evidence="3">Leaf</tissue>
    </source>
</reference>
<dbReference type="GO" id="GO:0004866">
    <property type="term" value="F:endopeptidase inhibitor activity"/>
    <property type="evidence" value="ECO:0007669"/>
    <property type="project" value="InterPro"/>
</dbReference>
<gene>
    <name evidence="3" type="ORF">CTI12_AA578220</name>
</gene>
<dbReference type="Pfam" id="PF00197">
    <property type="entry name" value="Kunitz_legume"/>
    <property type="match status" value="1"/>
</dbReference>
<dbReference type="CDD" id="cd00178">
    <property type="entry name" value="beta-trefoil_STI"/>
    <property type="match status" value="1"/>
</dbReference>
<proteinExistence type="inferred from homology"/>
<dbReference type="PANTHER" id="PTHR33107">
    <property type="entry name" value="KUNITZ TRYPSIN INHIBITOR 2"/>
    <property type="match status" value="1"/>
</dbReference>
<accession>A0A2U1KP98</accession>
<comment type="caution">
    <text evidence="3">The sequence shown here is derived from an EMBL/GenBank/DDBJ whole genome shotgun (WGS) entry which is preliminary data.</text>
</comment>